<dbReference type="EMBL" id="BAAAGE010000001">
    <property type="protein sequence ID" value="GAA0718500.1"/>
    <property type="molecule type" value="Genomic_DNA"/>
</dbReference>
<name>A0ABP3TYI1_9FLAO</name>
<keyword evidence="3" id="KW-0378">Hydrolase</keyword>
<keyword evidence="7" id="KW-1185">Reference proteome</keyword>
<keyword evidence="4" id="KW-0106">Calcium</keyword>
<accession>A0ABP3TYI1</accession>
<dbReference type="InterPro" id="IPR000917">
    <property type="entry name" value="Sulfatase_N"/>
</dbReference>
<reference evidence="7" key="1">
    <citation type="journal article" date="2019" name="Int. J. Syst. Evol. Microbiol.">
        <title>The Global Catalogue of Microorganisms (GCM) 10K type strain sequencing project: providing services to taxonomists for standard genome sequencing and annotation.</title>
        <authorList>
            <consortium name="The Broad Institute Genomics Platform"/>
            <consortium name="The Broad Institute Genome Sequencing Center for Infectious Disease"/>
            <person name="Wu L."/>
            <person name="Ma J."/>
        </authorList>
    </citation>
    <scope>NUCLEOTIDE SEQUENCE [LARGE SCALE GENOMIC DNA]</scope>
    <source>
        <strain evidence="7">JCM 15974</strain>
    </source>
</reference>
<dbReference type="InterPro" id="IPR017850">
    <property type="entry name" value="Alkaline_phosphatase_core_sf"/>
</dbReference>
<dbReference type="InterPro" id="IPR024607">
    <property type="entry name" value="Sulfatase_CS"/>
</dbReference>
<dbReference type="InterPro" id="IPR050738">
    <property type="entry name" value="Sulfatase"/>
</dbReference>
<dbReference type="Gene3D" id="3.30.1120.10">
    <property type="match status" value="1"/>
</dbReference>
<sequence length="494" mass="56092">MNSNLYKILICFGIIAWNTSCKKSVQVEIKNQNITESSKSDRPNIVLILCDDLGYADVGFNGSEDIKTPELDALAGNGIIFSSAYVAHPFCGPSRAALMTGRYPHQIGSQYNLPRSHNNAGKGISLQETFISKVLQQAGYYTGAIGKWHLGTVNKYHPNNRGFDDFYGFLGGGHNYFPEQFKAAYQEQKNAGNTEIWDYITPLEYNGTEVDENEYITDALSREASKFINNASEKESPFFLYLSYNAPHTPLEAKEEDLKVYAHIKDEKRKTYAAMVHAVDRGVGQLINTLEKTGQLENTLIVFLSDNGGRTDQGGNNFPLRGRKGNTAEGGIRVPMFFHWPKQISKGKTFDYPVSALDFYPTFAGLAEVELPDHKIVDGKDIWSDLIVGENPRKGVPILTLRHRKTSNEVGVRLDHWKAYKPERAPWKLYDIEKDIGEENDISNQHPDILKELIEKSNEWAKTHTVPEWFHNEETEENWYKMKMPKFEETFQLN</sequence>
<evidence type="ECO:0000256" key="3">
    <source>
        <dbReference type="ARBA" id="ARBA00022801"/>
    </source>
</evidence>
<evidence type="ECO:0000256" key="2">
    <source>
        <dbReference type="ARBA" id="ARBA00022723"/>
    </source>
</evidence>
<evidence type="ECO:0000313" key="6">
    <source>
        <dbReference type="EMBL" id="GAA0718500.1"/>
    </source>
</evidence>
<comment type="caution">
    <text evidence="6">The sequence shown here is derived from an EMBL/GenBank/DDBJ whole genome shotgun (WGS) entry which is preliminary data.</text>
</comment>
<dbReference type="PANTHER" id="PTHR42693:SF53">
    <property type="entry name" value="ENDO-4-O-SULFATASE"/>
    <property type="match status" value="1"/>
</dbReference>
<gene>
    <name evidence="6" type="ORF">GCM10009430_16730</name>
</gene>
<dbReference type="Pfam" id="PF00884">
    <property type="entry name" value="Sulfatase"/>
    <property type="match status" value="1"/>
</dbReference>
<dbReference type="Gene3D" id="3.40.720.10">
    <property type="entry name" value="Alkaline Phosphatase, subunit A"/>
    <property type="match status" value="1"/>
</dbReference>
<dbReference type="SUPFAM" id="SSF53649">
    <property type="entry name" value="Alkaline phosphatase-like"/>
    <property type="match status" value="1"/>
</dbReference>
<comment type="similarity">
    <text evidence="1">Belongs to the sulfatase family.</text>
</comment>
<evidence type="ECO:0000256" key="4">
    <source>
        <dbReference type="ARBA" id="ARBA00022837"/>
    </source>
</evidence>
<protein>
    <recommendedName>
        <fullName evidence="5">Sulfatase N-terminal domain-containing protein</fullName>
    </recommendedName>
</protein>
<dbReference type="PROSITE" id="PS00149">
    <property type="entry name" value="SULFATASE_2"/>
    <property type="match status" value="1"/>
</dbReference>
<evidence type="ECO:0000259" key="5">
    <source>
        <dbReference type="Pfam" id="PF00884"/>
    </source>
</evidence>
<feature type="domain" description="Sulfatase N-terminal" evidence="5">
    <location>
        <begin position="43"/>
        <end position="368"/>
    </location>
</feature>
<organism evidence="6 7">
    <name type="scientific">Aquimarina litoralis</name>
    <dbReference type="NCBI Taxonomy" id="584605"/>
    <lineage>
        <taxon>Bacteria</taxon>
        <taxon>Pseudomonadati</taxon>
        <taxon>Bacteroidota</taxon>
        <taxon>Flavobacteriia</taxon>
        <taxon>Flavobacteriales</taxon>
        <taxon>Flavobacteriaceae</taxon>
        <taxon>Aquimarina</taxon>
    </lineage>
</organism>
<evidence type="ECO:0000313" key="7">
    <source>
        <dbReference type="Proteomes" id="UP001501758"/>
    </source>
</evidence>
<dbReference type="Proteomes" id="UP001501758">
    <property type="component" value="Unassembled WGS sequence"/>
</dbReference>
<proteinExistence type="inferred from homology"/>
<keyword evidence="2" id="KW-0479">Metal-binding</keyword>
<dbReference type="PANTHER" id="PTHR42693">
    <property type="entry name" value="ARYLSULFATASE FAMILY MEMBER"/>
    <property type="match status" value="1"/>
</dbReference>
<dbReference type="RefSeq" id="WP_343911878.1">
    <property type="nucleotide sequence ID" value="NZ_BAAAGE010000001.1"/>
</dbReference>
<evidence type="ECO:0000256" key="1">
    <source>
        <dbReference type="ARBA" id="ARBA00008779"/>
    </source>
</evidence>